<dbReference type="EMBL" id="FMSH01000437">
    <property type="protein sequence ID" value="SCU89603.1"/>
    <property type="molecule type" value="Genomic_DNA"/>
</dbReference>
<name>A0A1K0JUS3_CUPNE</name>
<organism evidence="3">
    <name type="scientific">Cupriavidus necator</name>
    <name type="common">Alcaligenes eutrophus</name>
    <name type="synonym">Ralstonia eutropha</name>
    <dbReference type="NCBI Taxonomy" id="106590"/>
    <lineage>
        <taxon>Bacteria</taxon>
        <taxon>Pseudomonadati</taxon>
        <taxon>Pseudomonadota</taxon>
        <taxon>Betaproteobacteria</taxon>
        <taxon>Burkholderiales</taxon>
        <taxon>Burkholderiaceae</taxon>
        <taxon>Cupriavidus</taxon>
    </lineage>
</organism>
<protein>
    <submittedName>
        <fullName evidence="3">Extra-cytoplasmic solute receptor</fullName>
    </submittedName>
</protein>
<dbReference type="Gene3D" id="3.40.190.10">
    <property type="entry name" value="Periplasmic binding protein-like II"/>
    <property type="match status" value="1"/>
</dbReference>
<evidence type="ECO:0000313" key="3">
    <source>
        <dbReference type="EMBL" id="SCU89603.1"/>
    </source>
</evidence>
<accession>A0A1K0JUS3</accession>
<dbReference type="PANTHER" id="PTHR42928">
    <property type="entry name" value="TRICARBOXYLATE-BINDING PROTEIN"/>
    <property type="match status" value="1"/>
</dbReference>
<dbReference type="PIRSF" id="PIRSF017082">
    <property type="entry name" value="YflP"/>
    <property type="match status" value="1"/>
</dbReference>
<dbReference type="SUPFAM" id="SSF53850">
    <property type="entry name" value="Periplasmic binding protein-like II"/>
    <property type="match status" value="1"/>
</dbReference>
<feature type="signal peptide" evidence="2">
    <location>
        <begin position="1"/>
        <end position="27"/>
    </location>
</feature>
<dbReference type="InterPro" id="IPR005064">
    <property type="entry name" value="BUG"/>
</dbReference>
<reference evidence="3" key="1">
    <citation type="submission" date="2016-09" db="EMBL/GenBank/DDBJ databases">
        <authorList>
            <person name="Capua I."/>
            <person name="De Benedictis P."/>
            <person name="Joannis T."/>
            <person name="Lombin L.H."/>
            <person name="Cattoli G."/>
        </authorList>
    </citation>
    <scope>NUCLEOTIDE SEQUENCE</scope>
    <source>
        <strain evidence="3">B9</strain>
    </source>
</reference>
<dbReference type="RefSeq" id="WP_340528598.1">
    <property type="nucleotide sequence ID" value="NZ_FMSH01000437.1"/>
</dbReference>
<proteinExistence type="inferred from homology"/>
<evidence type="ECO:0000256" key="2">
    <source>
        <dbReference type="SAM" id="SignalP"/>
    </source>
</evidence>
<dbReference type="Pfam" id="PF03401">
    <property type="entry name" value="TctC"/>
    <property type="match status" value="1"/>
</dbReference>
<dbReference type="AlphaFoldDB" id="A0A1K0JUS3"/>
<gene>
    <name evidence="3" type="ORF">CNECB9_4920009</name>
</gene>
<feature type="chain" id="PRO_5009664938" evidence="2">
    <location>
        <begin position="28"/>
        <end position="327"/>
    </location>
</feature>
<dbReference type="InterPro" id="IPR042100">
    <property type="entry name" value="Bug_dom1"/>
</dbReference>
<dbReference type="PANTHER" id="PTHR42928:SF5">
    <property type="entry name" value="BLR1237 PROTEIN"/>
    <property type="match status" value="1"/>
</dbReference>
<sequence length="327" mass="34177">MTILLRRIASALGSAATLLAFASPSVAQTDYPVRPVRLIVPYPAGGPTDTFARSLAASWGRKLNTSVVVENKSGAGTIVGTEVAAKAAPDGYTLLLTTVAHAVNQSIHASLPYRTIDDFAPVGLAARAPLVLVVNKGVPAKTLPEFIAYLKSRPGQVNYGSAGVGSAPHLAGELLNYTAGTKAVHVPYRGSAPAMADLIGGHVEFMIDSAPTGLAQVRAGTVRLLATSMGKRLPQTRETPAIAEAVSGYEAYTWNAVFVPARTPSAVVQKLVSTLGDALSDPALQSKAFELGLQLETQPTPAGLDKFLRAELEKWNRVAVATNMKAD</sequence>
<dbReference type="CDD" id="cd13578">
    <property type="entry name" value="PBP2_Bug27"/>
    <property type="match status" value="1"/>
</dbReference>
<dbReference type="Gene3D" id="3.40.190.150">
    <property type="entry name" value="Bordetella uptake gene, domain 1"/>
    <property type="match status" value="1"/>
</dbReference>
<keyword evidence="2" id="KW-0732">Signal</keyword>
<keyword evidence="3" id="KW-0675">Receptor</keyword>
<evidence type="ECO:0000256" key="1">
    <source>
        <dbReference type="ARBA" id="ARBA00006987"/>
    </source>
</evidence>
<comment type="similarity">
    <text evidence="1">Belongs to the UPF0065 (bug) family.</text>
</comment>